<comment type="subcellular location">
    <subcellularLocation>
        <location evidence="1 7">Cytoplasm</location>
    </subcellularLocation>
</comment>
<evidence type="ECO:0000256" key="3">
    <source>
        <dbReference type="ARBA" id="ARBA00022723"/>
    </source>
</evidence>
<dbReference type="SUPFAM" id="SSF56784">
    <property type="entry name" value="HAD-like"/>
    <property type="match status" value="1"/>
</dbReference>
<evidence type="ECO:0000313" key="12">
    <source>
        <dbReference type="Proteomes" id="UP000184233"/>
    </source>
</evidence>
<dbReference type="InterPro" id="IPR023214">
    <property type="entry name" value="HAD_sf"/>
</dbReference>
<evidence type="ECO:0000256" key="6">
    <source>
        <dbReference type="ARBA" id="ARBA00031828"/>
    </source>
</evidence>
<name>A0A1M3L6T9_9BACT</name>
<feature type="binding site" evidence="10">
    <location>
        <position position="92"/>
    </location>
    <ligand>
        <name>Zn(2+)</name>
        <dbReference type="ChEBI" id="CHEBI:29105"/>
    </ligand>
</feature>
<keyword evidence="2 7" id="KW-0963">Cytoplasm</keyword>
<comment type="cofactor">
    <cofactor evidence="10">
        <name>Mg(2+)</name>
        <dbReference type="ChEBI" id="CHEBI:18420"/>
    </cofactor>
</comment>
<organism evidence="11 12">
    <name type="scientific">Candidatus Kapaibacterium thiocyanatum</name>
    <dbReference type="NCBI Taxonomy" id="1895771"/>
    <lineage>
        <taxon>Bacteria</taxon>
        <taxon>Pseudomonadati</taxon>
        <taxon>Candidatus Kapaibacteriota</taxon>
        <taxon>Candidatus Kapaibacteriia</taxon>
        <taxon>Candidatus Kapaibacteriales</taxon>
        <taxon>Candidatus Kapaibacteriaceae</taxon>
        <taxon>Candidatus Kapaibacterium</taxon>
    </lineage>
</organism>
<feature type="site" description="Contributes to substrate recognition" evidence="9">
    <location>
        <position position="103"/>
    </location>
</feature>
<sequence>MNKALFLDRDGIVNRRIVGGYVRTPEEFELLDDVLPLIRAGRRAGMLLVLITNQQGVGKELMTDDELDDVHDHMQAMLAVRAGTMLDDIYVCTDLEGSGSLRRKPNPGMLLEAIADHDIDPGESWFVGDSISDAQAGRSAGVRTLLVGAFPPDAADVVVATLDTATKKIFGDL</sequence>
<dbReference type="Pfam" id="PF13242">
    <property type="entry name" value="Hydrolase_like"/>
    <property type="match status" value="1"/>
</dbReference>
<feature type="active site" description="Nucleophile" evidence="8">
    <location>
        <position position="8"/>
    </location>
</feature>
<dbReference type="Gene3D" id="3.40.50.1000">
    <property type="entry name" value="HAD superfamily/HAD-like"/>
    <property type="match status" value="1"/>
</dbReference>
<dbReference type="STRING" id="1895771.BGO89_01480"/>
<keyword evidence="3 10" id="KW-0479">Metal-binding</keyword>
<evidence type="ECO:0000313" key="11">
    <source>
        <dbReference type="EMBL" id="OJX61278.1"/>
    </source>
</evidence>
<keyword evidence="4 7" id="KW-0378">Hydrolase</keyword>
<keyword evidence="10" id="KW-0862">Zinc</keyword>
<dbReference type="GO" id="GO:0005737">
    <property type="term" value="C:cytoplasm"/>
    <property type="evidence" value="ECO:0007669"/>
    <property type="project" value="UniProtKB-SubCell"/>
</dbReference>
<dbReference type="NCBIfam" id="TIGR01662">
    <property type="entry name" value="HAD-SF-IIIA"/>
    <property type="match status" value="1"/>
</dbReference>
<accession>A0A1M3L6T9</accession>
<evidence type="ECO:0000256" key="8">
    <source>
        <dbReference type="PIRSR" id="PIRSR004682-1"/>
    </source>
</evidence>
<evidence type="ECO:0000256" key="10">
    <source>
        <dbReference type="PIRSR" id="PIRSR004682-4"/>
    </source>
</evidence>
<comment type="cofactor">
    <cofactor evidence="10">
        <name>Zn(2+)</name>
        <dbReference type="ChEBI" id="CHEBI:29105"/>
    </cofactor>
</comment>
<dbReference type="EMBL" id="MKVH01000002">
    <property type="protein sequence ID" value="OJX61278.1"/>
    <property type="molecule type" value="Genomic_DNA"/>
</dbReference>
<evidence type="ECO:0000256" key="5">
    <source>
        <dbReference type="ARBA" id="ARBA00023277"/>
    </source>
</evidence>
<feature type="site" description="Stabilizes the phosphoryl group" evidence="9">
    <location>
        <position position="104"/>
    </location>
</feature>
<keyword evidence="5 7" id="KW-0119">Carbohydrate metabolism</keyword>
<proteinExistence type="inferred from homology"/>
<dbReference type="PANTHER" id="PTHR42891">
    <property type="entry name" value="D-GLYCERO-BETA-D-MANNO-HEPTOSE-1,7-BISPHOSPHATE 7-PHOSPHATASE"/>
    <property type="match status" value="1"/>
</dbReference>
<evidence type="ECO:0000256" key="7">
    <source>
        <dbReference type="PIRNR" id="PIRNR004682"/>
    </source>
</evidence>
<dbReference type="InterPro" id="IPR006543">
    <property type="entry name" value="Histidinol-phos"/>
</dbReference>
<dbReference type="InterPro" id="IPR006549">
    <property type="entry name" value="HAD-SF_hydro_IIIA"/>
</dbReference>
<keyword evidence="10" id="KW-0460">Magnesium</keyword>
<feature type="site" description="Stabilizes the phosphoryl group" evidence="9">
    <location>
        <position position="52"/>
    </location>
</feature>
<feature type="binding site" evidence="10">
    <location>
        <position position="129"/>
    </location>
    <ligand>
        <name>Mg(2+)</name>
        <dbReference type="ChEBI" id="CHEBI:18420"/>
    </ligand>
</feature>
<dbReference type="NCBIfam" id="TIGR01656">
    <property type="entry name" value="Histidinol-ppas"/>
    <property type="match status" value="1"/>
</dbReference>
<dbReference type="Proteomes" id="UP000184233">
    <property type="component" value="Unassembled WGS sequence"/>
</dbReference>
<dbReference type="AlphaFoldDB" id="A0A1M3L6T9"/>
<dbReference type="GO" id="GO:0046872">
    <property type="term" value="F:metal ion binding"/>
    <property type="evidence" value="ECO:0007669"/>
    <property type="project" value="UniProtKB-KW"/>
</dbReference>
<evidence type="ECO:0000256" key="4">
    <source>
        <dbReference type="ARBA" id="ARBA00022801"/>
    </source>
</evidence>
<evidence type="ECO:0000256" key="9">
    <source>
        <dbReference type="PIRSR" id="PIRSR004682-3"/>
    </source>
</evidence>
<feature type="active site" description="Proton donor" evidence="8">
    <location>
        <position position="10"/>
    </location>
</feature>
<dbReference type="GO" id="GO:0016791">
    <property type="term" value="F:phosphatase activity"/>
    <property type="evidence" value="ECO:0007669"/>
    <property type="project" value="InterPro"/>
</dbReference>
<comment type="caution">
    <text evidence="11">The sequence shown here is derived from an EMBL/GenBank/DDBJ whole genome shotgun (WGS) entry which is preliminary data.</text>
</comment>
<gene>
    <name evidence="11" type="ORF">BGO89_01480</name>
</gene>
<protein>
    <recommendedName>
        <fullName evidence="6 7">D,D-heptose 1,7-bisphosphate phosphatase</fullName>
        <ecNumber evidence="7">3.1.3.-</ecNumber>
    </recommendedName>
</protein>
<comment type="similarity">
    <text evidence="7">Belongs to the gmhB family.</text>
</comment>
<dbReference type="PIRSF" id="PIRSF004682">
    <property type="entry name" value="GmhB"/>
    <property type="match status" value="1"/>
</dbReference>
<dbReference type="InterPro" id="IPR036412">
    <property type="entry name" value="HAD-like_sf"/>
</dbReference>
<dbReference type="PANTHER" id="PTHR42891:SF1">
    <property type="entry name" value="D-GLYCERO-BETA-D-MANNO-HEPTOSE-1,7-BISPHOSPHATE 7-PHOSPHATASE"/>
    <property type="match status" value="1"/>
</dbReference>
<dbReference type="EC" id="3.1.3.-" evidence="7"/>
<reference evidence="11 12" key="1">
    <citation type="submission" date="2016-09" db="EMBL/GenBank/DDBJ databases">
        <title>Genome-resolved meta-omics ties microbial dynamics to process performance in biotechnology for thiocyanate degradation.</title>
        <authorList>
            <person name="Kantor R.S."/>
            <person name="Huddy R.J."/>
            <person name="Iyer R."/>
            <person name="Thomas B.C."/>
            <person name="Brown C.T."/>
            <person name="Anantharaman K."/>
            <person name="Tringe S."/>
            <person name="Hettich R.L."/>
            <person name="Harrison S.T."/>
            <person name="Banfield J.F."/>
        </authorList>
    </citation>
    <scope>NUCLEOTIDE SEQUENCE [LARGE SCALE GENOMIC DNA]</scope>
    <source>
        <strain evidence="11">59-99</strain>
    </source>
</reference>
<evidence type="ECO:0000256" key="2">
    <source>
        <dbReference type="ARBA" id="ARBA00022490"/>
    </source>
</evidence>
<evidence type="ECO:0000256" key="1">
    <source>
        <dbReference type="ARBA" id="ARBA00004496"/>
    </source>
</evidence>
<dbReference type="GO" id="GO:0005975">
    <property type="term" value="P:carbohydrate metabolic process"/>
    <property type="evidence" value="ECO:0007669"/>
    <property type="project" value="InterPro"/>
</dbReference>
<dbReference type="InterPro" id="IPR004446">
    <property type="entry name" value="Heptose_bisP_phosphatase"/>
</dbReference>
<feature type="binding site" evidence="10">
    <location>
        <position position="10"/>
    </location>
    <ligand>
        <name>Mg(2+)</name>
        <dbReference type="ChEBI" id="CHEBI:18420"/>
    </ligand>
</feature>
<feature type="binding site" evidence="10">
    <location>
        <position position="8"/>
    </location>
    <ligand>
        <name>Mg(2+)</name>
        <dbReference type="ChEBI" id="CHEBI:18420"/>
    </ligand>
</feature>
<dbReference type="CDD" id="cd07503">
    <property type="entry name" value="HAD_HisB-N"/>
    <property type="match status" value="1"/>
</dbReference>